<dbReference type="GO" id="GO:0055085">
    <property type="term" value="P:transmembrane transport"/>
    <property type="evidence" value="ECO:0007669"/>
    <property type="project" value="InterPro"/>
</dbReference>
<accession>A0AAW6U5V5</accession>
<evidence type="ECO:0000256" key="1">
    <source>
        <dbReference type="ARBA" id="ARBA00004651"/>
    </source>
</evidence>
<comment type="similarity">
    <text evidence="7">Belongs to the binding-protein-dependent transport system permease family.</text>
</comment>
<dbReference type="GO" id="GO:0005886">
    <property type="term" value="C:plasma membrane"/>
    <property type="evidence" value="ECO:0007669"/>
    <property type="project" value="UniProtKB-SubCell"/>
</dbReference>
<keyword evidence="5 7" id="KW-1133">Transmembrane helix</keyword>
<evidence type="ECO:0000313" key="9">
    <source>
        <dbReference type="EMBL" id="MDI6452195.1"/>
    </source>
</evidence>
<evidence type="ECO:0000313" key="10">
    <source>
        <dbReference type="Proteomes" id="UP001431532"/>
    </source>
</evidence>
<dbReference type="Gene3D" id="1.10.3720.10">
    <property type="entry name" value="MetI-like"/>
    <property type="match status" value="1"/>
</dbReference>
<feature type="transmembrane region" description="Helical" evidence="7">
    <location>
        <begin position="257"/>
        <end position="278"/>
    </location>
</feature>
<evidence type="ECO:0000256" key="5">
    <source>
        <dbReference type="ARBA" id="ARBA00022989"/>
    </source>
</evidence>
<keyword evidence="4 7" id="KW-0812">Transmembrane</keyword>
<feature type="transmembrane region" description="Helical" evidence="7">
    <location>
        <begin position="108"/>
        <end position="140"/>
    </location>
</feature>
<dbReference type="SUPFAM" id="SSF161098">
    <property type="entry name" value="MetI-like"/>
    <property type="match status" value="1"/>
</dbReference>
<dbReference type="CDD" id="cd06261">
    <property type="entry name" value="TM_PBP2"/>
    <property type="match status" value="1"/>
</dbReference>
<evidence type="ECO:0000256" key="6">
    <source>
        <dbReference type="ARBA" id="ARBA00023136"/>
    </source>
</evidence>
<gene>
    <name evidence="9" type="ORF">QJ521_01355</name>
</gene>
<feature type="transmembrane region" description="Helical" evidence="7">
    <location>
        <begin position="52"/>
        <end position="72"/>
    </location>
</feature>
<dbReference type="InterPro" id="IPR035906">
    <property type="entry name" value="MetI-like_sf"/>
</dbReference>
<dbReference type="InterPro" id="IPR000515">
    <property type="entry name" value="MetI-like"/>
</dbReference>
<reference evidence="9" key="1">
    <citation type="submission" date="2023-05" db="EMBL/GenBank/DDBJ databases">
        <title>Mariniplasma microaerophilum sp. nov., a novel anaerobic mollicute isolated from terrestrial mud volcano, Taman Peninsula, Russia.</title>
        <authorList>
            <person name="Khomyakova M.A."/>
            <person name="Merkel A.Y."/>
            <person name="Slobodkin A.I."/>
        </authorList>
    </citation>
    <scope>NUCLEOTIDE SEQUENCE</scope>
    <source>
        <strain evidence="9">M4Ah</strain>
    </source>
</reference>
<evidence type="ECO:0000259" key="8">
    <source>
        <dbReference type="PROSITE" id="PS50928"/>
    </source>
</evidence>
<dbReference type="EMBL" id="JASCXW010000002">
    <property type="protein sequence ID" value="MDI6452195.1"/>
    <property type="molecule type" value="Genomic_DNA"/>
</dbReference>
<dbReference type="Proteomes" id="UP001431532">
    <property type="component" value="Unassembled WGS sequence"/>
</dbReference>
<keyword evidence="3" id="KW-1003">Cell membrane</keyword>
<organism evidence="9 10">
    <name type="scientific">Peloplasma aerotolerans</name>
    <dbReference type="NCBI Taxonomy" id="3044389"/>
    <lineage>
        <taxon>Bacteria</taxon>
        <taxon>Bacillati</taxon>
        <taxon>Mycoplasmatota</taxon>
        <taxon>Mollicutes</taxon>
        <taxon>Acholeplasmatales</taxon>
        <taxon>Acholeplasmataceae</taxon>
        <taxon>Peloplasma</taxon>
    </lineage>
</organism>
<dbReference type="Pfam" id="PF00528">
    <property type="entry name" value="BPD_transp_1"/>
    <property type="match status" value="1"/>
</dbReference>
<evidence type="ECO:0000256" key="7">
    <source>
        <dbReference type="RuleBase" id="RU363032"/>
    </source>
</evidence>
<evidence type="ECO:0000256" key="2">
    <source>
        <dbReference type="ARBA" id="ARBA00022448"/>
    </source>
</evidence>
<keyword evidence="10" id="KW-1185">Reference proteome</keyword>
<proteinExistence type="inferred from homology"/>
<dbReference type="RefSeq" id="WP_282838610.1">
    <property type="nucleotide sequence ID" value="NZ_JASCXW010000002.1"/>
</dbReference>
<sequence length="355" mass="39853">MMQKRQTRFRVKLASARWHVRNFSQSIGEGIKKGLMKIGLGFLFKLPPFIRAMIYLSPALIVLGIFTFYPIFNSVFISFLSQYNIYTGEISGYTLFDNYLRVLSHRDFYQAVINTAVIAFISVPITIILSLAISVALAAIKPLKGLFQTVYFLPYVTNSIALGLVFAYMFSGNIHTMHTQVSLANAVLKWLGFGPIPWLGIGTIYWYAMSVVLLYTIWNGLAFKIIVFLTGIQSIDKQYYQAAQIDGASKYRTFRRVTVPLISPMIFYILITSLIGAFKTYSSVVAIIGVTGRITSGSAGFIDMRTIVFYVYSFLENPGQPGNLSLAAAASIILFVIILFFTVIQLQVGKRRVHY</sequence>
<feature type="transmembrane region" description="Helical" evidence="7">
    <location>
        <begin position="324"/>
        <end position="344"/>
    </location>
</feature>
<evidence type="ECO:0000256" key="4">
    <source>
        <dbReference type="ARBA" id="ARBA00022692"/>
    </source>
</evidence>
<keyword evidence="2 7" id="KW-0813">Transport</keyword>
<dbReference type="PANTHER" id="PTHR30193">
    <property type="entry name" value="ABC TRANSPORTER PERMEASE PROTEIN"/>
    <property type="match status" value="1"/>
</dbReference>
<evidence type="ECO:0000256" key="3">
    <source>
        <dbReference type="ARBA" id="ARBA00022475"/>
    </source>
</evidence>
<dbReference type="PANTHER" id="PTHR30193:SF37">
    <property type="entry name" value="INNER MEMBRANE ABC TRANSPORTER PERMEASE PROTEIN YCJO"/>
    <property type="match status" value="1"/>
</dbReference>
<feature type="domain" description="ABC transmembrane type-1" evidence="8">
    <location>
        <begin position="112"/>
        <end position="345"/>
    </location>
</feature>
<protein>
    <submittedName>
        <fullName evidence="9">Sugar ABC transporter permease</fullName>
    </submittedName>
</protein>
<dbReference type="PROSITE" id="PS50928">
    <property type="entry name" value="ABC_TM1"/>
    <property type="match status" value="1"/>
</dbReference>
<dbReference type="AlphaFoldDB" id="A0AAW6U5V5"/>
<comment type="caution">
    <text evidence="9">The sequence shown here is derived from an EMBL/GenBank/DDBJ whole genome shotgun (WGS) entry which is preliminary data.</text>
</comment>
<comment type="subcellular location">
    <subcellularLocation>
        <location evidence="1 7">Cell membrane</location>
        <topology evidence="1 7">Multi-pass membrane protein</topology>
    </subcellularLocation>
</comment>
<name>A0AAW6U5V5_9MOLU</name>
<feature type="transmembrane region" description="Helical" evidence="7">
    <location>
        <begin position="204"/>
        <end position="229"/>
    </location>
</feature>
<dbReference type="InterPro" id="IPR051393">
    <property type="entry name" value="ABC_transporter_permease"/>
</dbReference>
<feature type="transmembrane region" description="Helical" evidence="7">
    <location>
        <begin position="152"/>
        <end position="170"/>
    </location>
</feature>
<keyword evidence="6 7" id="KW-0472">Membrane</keyword>